<keyword evidence="5 18" id="KW-0808">Transferase</keyword>
<dbReference type="InterPro" id="IPR036930">
    <property type="entry name" value="WGR_dom_sf"/>
</dbReference>
<dbReference type="GO" id="GO:0008270">
    <property type="term" value="F:zinc ion binding"/>
    <property type="evidence" value="ECO:0007669"/>
    <property type="project" value="UniProtKB-KW"/>
</dbReference>
<dbReference type="InterPro" id="IPR012317">
    <property type="entry name" value="Poly(ADP-ribose)pol_cat_dom"/>
</dbReference>
<dbReference type="OrthoDB" id="429950at2759"/>
<comment type="catalytic activity">
    <reaction evidence="16">
        <text>NAD(+) + (ADP-D-ribosyl)n-acceptor = nicotinamide + (ADP-D-ribosyl)n+1-acceptor + H(+).</text>
        <dbReference type="EC" id="2.4.2.30"/>
    </reaction>
</comment>
<keyword evidence="4 18" id="KW-0328">Glycosyltransferase</keyword>
<dbReference type="Gene3D" id="3.90.228.10">
    <property type="match status" value="1"/>
</dbReference>
<comment type="catalytic activity">
    <reaction evidence="2">
        <text>L-glutamyl-[protein] + NAD(+) = 5-O-(ADP-D-ribosyl)-L-glutamyl-[protein] + nicotinamide</text>
        <dbReference type="Rhea" id="RHEA:58224"/>
        <dbReference type="Rhea" id="RHEA-COMP:10208"/>
        <dbReference type="Rhea" id="RHEA-COMP:15089"/>
        <dbReference type="ChEBI" id="CHEBI:17154"/>
        <dbReference type="ChEBI" id="CHEBI:29973"/>
        <dbReference type="ChEBI" id="CHEBI:57540"/>
        <dbReference type="ChEBI" id="CHEBI:142540"/>
    </reaction>
</comment>
<dbReference type="GO" id="GO:0006302">
    <property type="term" value="P:double-strand break repair"/>
    <property type="evidence" value="ECO:0007669"/>
    <property type="project" value="TreeGrafter"/>
</dbReference>
<dbReference type="PROSITE" id="PS51060">
    <property type="entry name" value="PARP_ALPHA_HD"/>
    <property type="match status" value="1"/>
</dbReference>
<dbReference type="GO" id="GO:0140806">
    <property type="term" value="F:NAD+-protein-aspartate ADP-ribosyltransferase activity"/>
    <property type="evidence" value="ECO:0007669"/>
    <property type="project" value="RHEA"/>
</dbReference>
<dbReference type="GO" id="GO:0070212">
    <property type="term" value="P:protein poly-ADP-ribosylation"/>
    <property type="evidence" value="ECO:0007669"/>
    <property type="project" value="TreeGrafter"/>
</dbReference>
<dbReference type="PANTHER" id="PTHR10459">
    <property type="entry name" value="DNA LIGASE"/>
    <property type="match status" value="1"/>
</dbReference>
<dbReference type="SUPFAM" id="SSF47587">
    <property type="entry name" value="Domain of poly(ADP-ribose) polymerase"/>
    <property type="match status" value="1"/>
</dbReference>
<dbReference type="SUPFAM" id="SSF56399">
    <property type="entry name" value="ADP-ribosylation"/>
    <property type="match status" value="1"/>
</dbReference>
<dbReference type="FunFam" id="3.90.228.10:FF:000002">
    <property type="entry name" value="Poly [ADP-ribose] polymerase"/>
    <property type="match status" value="1"/>
</dbReference>
<sequence>MFIITNLIEMNIFFPGKSQSKSQKVVIKDGIAVFPDSGLQDKAHVYKKGNDIYSVVLNLVDLNTNKNSYYKMQLLQDDRNGQLFTLFKSWGRIGTEVGKNKIETYSSLTLAIAAFKRIYYERTLNLWCDRHHFVKHPNSYYPVEIDYNDKGESSQVIKIEESTSLLPLPVKELIVLLFDIQNIKRTMLEFELDLEKMPLGKLSKKRILDACEALKYISNLLKQKPVPQNELVGACNKFYSLVPHNFGMEKPPLIISQNMVAKKNEMLESLLEIELTYEIISNNDNSNKNEDLIDYNYRKLKAEILPIDRNDDDFKLIEKYIENTHAKTHNFYTLEIINIFRLNREGEAERFSKYKNNSNRMLLWHGSRLTNFVGIISQGLRIAPKEAPVSGYMFGKGVYFADSVSKSANYCYTCSDNSIGLLALSEVAIGNSKELVNAEYIKELPENYQSVKGIGQSHPNPKEMVITKDGVKIPLGKMIQNTKPDNQHLSLLYNEYIVYSEEQINMKYLIQVRFNYKNLF</sequence>
<dbReference type="Gene3D" id="1.20.142.10">
    <property type="entry name" value="Poly(ADP-ribose) polymerase, regulatory domain"/>
    <property type="match status" value="1"/>
</dbReference>
<keyword evidence="14" id="KW-0539">Nucleus</keyword>
<evidence type="ECO:0000256" key="14">
    <source>
        <dbReference type="ARBA" id="ARBA00023242"/>
    </source>
</evidence>
<dbReference type="InterPro" id="IPR008893">
    <property type="entry name" value="WGR_domain"/>
</dbReference>
<feature type="domain" description="PARP alpha-helical" evidence="20">
    <location>
        <begin position="163"/>
        <end position="281"/>
    </location>
</feature>
<dbReference type="Pfam" id="PF02877">
    <property type="entry name" value="PARP_reg"/>
    <property type="match status" value="1"/>
</dbReference>
<keyword evidence="8" id="KW-0677">Repeat</keyword>
<evidence type="ECO:0000256" key="4">
    <source>
        <dbReference type="ARBA" id="ARBA00022676"/>
    </source>
</evidence>
<keyword evidence="12 18" id="KW-0520">NAD</keyword>
<evidence type="ECO:0000256" key="7">
    <source>
        <dbReference type="ARBA" id="ARBA00022723"/>
    </source>
</evidence>
<dbReference type="AlphaFoldDB" id="A0A1Y3BQ52"/>
<evidence type="ECO:0000256" key="5">
    <source>
        <dbReference type="ARBA" id="ARBA00022679"/>
    </source>
</evidence>
<dbReference type="GO" id="GO:0016779">
    <property type="term" value="F:nucleotidyltransferase activity"/>
    <property type="evidence" value="ECO:0007669"/>
    <property type="project" value="UniProtKB-KW"/>
</dbReference>
<keyword evidence="6" id="KW-0548">Nucleotidyltransferase</keyword>
<evidence type="ECO:0000313" key="23">
    <source>
        <dbReference type="Proteomes" id="UP000194236"/>
    </source>
</evidence>
<evidence type="ECO:0000256" key="11">
    <source>
        <dbReference type="ARBA" id="ARBA00022833"/>
    </source>
</evidence>
<dbReference type="GO" id="GO:0003677">
    <property type="term" value="F:DNA binding"/>
    <property type="evidence" value="ECO:0007669"/>
    <property type="project" value="UniProtKB-KW"/>
</dbReference>
<evidence type="ECO:0000256" key="12">
    <source>
        <dbReference type="ARBA" id="ARBA00023027"/>
    </source>
</evidence>
<dbReference type="Pfam" id="PF05406">
    <property type="entry name" value="WGR"/>
    <property type="match status" value="1"/>
</dbReference>
<keyword evidence="9" id="KW-0013">ADP-ribosylation</keyword>
<comment type="similarity">
    <text evidence="15">Belongs to the ARTD/PARP family.</text>
</comment>
<evidence type="ECO:0000259" key="21">
    <source>
        <dbReference type="PROSITE" id="PS51977"/>
    </source>
</evidence>
<dbReference type="EC" id="2.4.2.-" evidence="18"/>
<name>A0A1Y3BQ52_EURMA</name>
<proteinExistence type="inferred from homology"/>
<organism evidence="22 23">
    <name type="scientific">Euroglyphus maynei</name>
    <name type="common">Mayne's house dust mite</name>
    <dbReference type="NCBI Taxonomy" id="6958"/>
    <lineage>
        <taxon>Eukaryota</taxon>
        <taxon>Metazoa</taxon>
        <taxon>Ecdysozoa</taxon>
        <taxon>Arthropoda</taxon>
        <taxon>Chelicerata</taxon>
        <taxon>Arachnida</taxon>
        <taxon>Acari</taxon>
        <taxon>Acariformes</taxon>
        <taxon>Sarcoptiformes</taxon>
        <taxon>Astigmata</taxon>
        <taxon>Psoroptidia</taxon>
        <taxon>Analgoidea</taxon>
        <taxon>Pyroglyphidae</taxon>
        <taxon>Pyroglyphinae</taxon>
        <taxon>Euroglyphus</taxon>
    </lineage>
</organism>
<dbReference type="CDD" id="cd01437">
    <property type="entry name" value="parp_like"/>
    <property type="match status" value="1"/>
</dbReference>
<comment type="caution">
    <text evidence="22">The sequence shown here is derived from an EMBL/GenBank/DDBJ whole genome shotgun (WGS) entry which is preliminary data.</text>
</comment>
<evidence type="ECO:0000256" key="13">
    <source>
        <dbReference type="ARBA" id="ARBA00023125"/>
    </source>
</evidence>
<evidence type="ECO:0000256" key="3">
    <source>
        <dbReference type="ARBA" id="ARBA00004123"/>
    </source>
</evidence>
<reference evidence="22 23" key="1">
    <citation type="submission" date="2017-03" db="EMBL/GenBank/DDBJ databases">
        <title>Genome Survey of Euroglyphus maynei.</title>
        <authorList>
            <person name="Arlian L.G."/>
            <person name="Morgan M.S."/>
            <person name="Rider S.D."/>
        </authorList>
    </citation>
    <scope>NUCLEOTIDE SEQUENCE [LARGE SCALE GENOMIC DNA]</scope>
    <source>
        <strain evidence="22">Arlian Lab</strain>
        <tissue evidence="22">Whole body</tissue>
    </source>
</reference>
<dbReference type="GO" id="GO:0003950">
    <property type="term" value="F:NAD+ poly-ADP-ribosyltransferase activity"/>
    <property type="evidence" value="ECO:0007669"/>
    <property type="project" value="UniProtKB-UniRule"/>
</dbReference>
<dbReference type="SMART" id="SM00773">
    <property type="entry name" value="WGR"/>
    <property type="match status" value="1"/>
</dbReference>
<evidence type="ECO:0000256" key="9">
    <source>
        <dbReference type="ARBA" id="ARBA00022765"/>
    </source>
</evidence>
<evidence type="ECO:0000256" key="17">
    <source>
        <dbReference type="ARBA" id="ARBA00071874"/>
    </source>
</evidence>
<evidence type="ECO:0000256" key="18">
    <source>
        <dbReference type="RuleBase" id="RU362114"/>
    </source>
</evidence>
<dbReference type="CDD" id="cd08001">
    <property type="entry name" value="WGR_PARP1_like"/>
    <property type="match status" value="1"/>
</dbReference>
<evidence type="ECO:0000259" key="20">
    <source>
        <dbReference type="PROSITE" id="PS51060"/>
    </source>
</evidence>
<evidence type="ECO:0000259" key="19">
    <source>
        <dbReference type="PROSITE" id="PS51059"/>
    </source>
</evidence>
<evidence type="ECO:0000256" key="16">
    <source>
        <dbReference type="ARBA" id="ARBA00033987"/>
    </source>
</evidence>
<evidence type="ECO:0000256" key="6">
    <source>
        <dbReference type="ARBA" id="ARBA00022695"/>
    </source>
</evidence>
<dbReference type="InterPro" id="IPR036616">
    <property type="entry name" value="Poly(ADP-ribose)pol_reg_dom_sf"/>
</dbReference>
<feature type="domain" description="WGR" evidence="21">
    <location>
        <begin position="42"/>
        <end position="140"/>
    </location>
</feature>
<dbReference type="PROSITE" id="PS51059">
    <property type="entry name" value="PARP_CATALYTIC"/>
    <property type="match status" value="1"/>
</dbReference>
<protein>
    <recommendedName>
        <fullName evidence="17 18">Poly [ADP-ribose] polymerase</fullName>
        <shortName evidence="18">PARP</shortName>
        <ecNumber evidence="18">2.4.2.-</ecNumber>
    </recommendedName>
</protein>
<dbReference type="GO" id="GO:0140807">
    <property type="term" value="F:NAD+-protein-glutamate ADP-ribosyltransferase activity"/>
    <property type="evidence" value="ECO:0007669"/>
    <property type="project" value="RHEA"/>
</dbReference>
<dbReference type="FunFam" id="1.20.142.10:FF:000001">
    <property type="entry name" value="Poly [ADP-ribose] polymerase"/>
    <property type="match status" value="1"/>
</dbReference>
<evidence type="ECO:0000256" key="8">
    <source>
        <dbReference type="ARBA" id="ARBA00022737"/>
    </source>
</evidence>
<evidence type="ECO:0000256" key="1">
    <source>
        <dbReference type="ARBA" id="ARBA00000438"/>
    </source>
</evidence>
<dbReference type="PROSITE" id="PS51977">
    <property type="entry name" value="WGR"/>
    <property type="match status" value="1"/>
</dbReference>
<accession>A0A1Y3BQ52</accession>
<dbReference type="SUPFAM" id="SSF142921">
    <property type="entry name" value="WGR domain-like"/>
    <property type="match status" value="1"/>
</dbReference>
<dbReference type="InterPro" id="IPR050800">
    <property type="entry name" value="ARTD/PARP"/>
</dbReference>
<evidence type="ECO:0000256" key="10">
    <source>
        <dbReference type="ARBA" id="ARBA00022771"/>
    </source>
</evidence>
<evidence type="ECO:0000256" key="15">
    <source>
        <dbReference type="ARBA" id="ARBA00024347"/>
    </source>
</evidence>
<feature type="domain" description="PARP catalytic" evidence="19">
    <location>
        <begin position="291"/>
        <end position="520"/>
    </location>
</feature>
<evidence type="ECO:0000256" key="2">
    <source>
        <dbReference type="ARBA" id="ARBA00000459"/>
    </source>
</evidence>
<dbReference type="EMBL" id="MUJZ01011039">
    <property type="protein sequence ID" value="OTF81933.1"/>
    <property type="molecule type" value="Genomic_DNA"/>
</dbReference>
<keyword evidence="13" id="KW-0238">DNA-binding</keyword>
<dbReference type="InterPro" id="IPR004102">
    <property type="entry name" value="Poly(ADP-ribose)pol_reg_dom"/>
</dbReference>
<keyword evidence="7" id="KW-0479">Metal-binding</keyword>
<dbReference type="Proteomes" id="UP000194236">
    <property type="component" value="Unassembled WGS sequence"/>
</dbReference>
<keyword evidence="10" id="KW-0863">Zinc-finger</keyword>
<gene>
    <name evidence="22" type="ORF">BLA29_003361</name>
</gene>
<keyword evidence="11" id="KW-0862">Zinc</keyword>
<comment type="catalytic activity">
    <reaction evidence="1">
        <text>L-aspartyl-[protein] + NAD(+) = 4-O-(ADP-D-ribosyl)-L-aspartyl-[protein] + nicotinamide</text>
        <dbReference type="Rhea" id="RHEA:54424"/>
        <dbReference type="Rhea" id="RHEA-COMP:9867"/>
        <dbReference type="Rhea" id="RHEA-COMP:13832"/>
        <dbReference type="ChEBI" id="CHEBI:17154"/>
        <dbReference type="ChEBI" id="CHEBI:29961"/>
        <dbReference type="ChEBI" id="CHEBI:57540"/>
        <dbReference type="ChEBI" id="CHEBI:138102"/>
    </reaction>
</comment>
<dbReference type="GO" id="GO:0005730">
    <property type="term" value="C:nucleolus"/>
    <property type="evidence" value="ECO:0007669"/>
    <property type="project" value="TreeGrafter"/>
</dbReference>
<dbReference type="Pfam" id="PF00644">
    <property type="entry name" value="PARP"/>
    <property type="match status" value="1"/>
</dbReference>
<evidence type="ECO:0000313" key="22">
    <source>
        <dbReference type="EMBL" id="OTF81933.1"/>
    </source>
</evidence>
<dbReference type="PANTHER" id="PTHR10459:SF60">
    <property type="entry name" value="POLY [ADP-RIBOSE] POLYMERASE 2"/>
    <property type="match status" value="1"/>
</dbReference>
<comment type="subcellular location">
    <subcellularLocation>
        <location evidence="3">Nucleus</location>
    </subcellularLocation>
</comment>
<keyword evidence="23" id="KW-1185">Reference proteome</keyword>